<evidence type="ECO:0000313" key="10">
    <source>
        <dbReference type="EMBL" id="MBA2131953.1"/>
    </source>
</evidence>
<dbReference type="GO" id="GO:0008460">
    <property type="term" value="F:dTDP-glucose 4,6-dehydratase activity"/>
    <property type="evidence" value="ECO:0007669"/>
    <property type="project" value="UniProtKB-EC"/>
</dbReference>
<evidence type="ECO:0000256" key="5">
    <source>
        <dbReference type="ARBA" id="ARBA00016977"/>
    </source>
</evidence>
<dbReference type="GO" id="GO:0009225">
    <property type="term" value="P:nucleotide-sugar metabolic process"/>
    <property type="evidence" value="ECO:0007669"/>
    <property type="project" value="InterPro"/>
</dbReference>
<dbReference type="Proteomes" id="UP000657177">
    <property type="component" value="Unassembled WGS sequence"/>
</dbReference>
<keyword evidence="11" id="KW-1185">Reference proteome</keyword>
<keyword evidence="7 8" id="KW-0456">Lyase</keyword>
<dbReference type="Gene3D" id="3.40.50.720">
    <property type="entry name" value="NAD(P)-binding Rossmann-like Domain"/>
    <property type="match status" value="1"/>
</dbReference>
<dbReference type="Gene3D" id="3.90.25.10">
    <property type="entry name" value="UDP-galactose 4-epimerase, domain 1"/>
    <property type="match status" value="1"/>
</dbReference>
<sequence>MRILVTGGAGFIGSNFIRHYLHRYPETNLINVDLLTYAGNLANTEGFTAYPGYRFLHADINDRDKLEPYFAAGLDAVINFAAESHVDRSIDAPQVFARTNINGTLNLLCLARHYEVKRFLQISTDEVYGALGPEGLFTEESPLAPNSPYAASKAGADLLAMAFYKTYGLPVIITRCSNNYGPYQFPEKLIPLTIINAVRGEPVPIYGDGQQVRDWIHVADHCQALERVLLAGQPGTVYNIGARCERTNLEVVRLILKLLGKPEDLIRFVADRPGHDRRYGVAVGKIRSELGWEARIGFEDGLAQTVKWYLKQQAWWEAILSGEYKDYYQRNYGFRLAGKEDRDR</sequence>
<dbReference type="EC" id="4.2.1.46" evidence="4 8"/>
<comment type="catalytic activity">
    <reaction evidence="1 8">
        <text>dTDP-alpha-D-glucose = dTDP-4-dehydro-6-deoxy-alpha-D-glucose + H2O</text>
        <dbReference type="Rhea" id="RHEA:17221"/>
        <dbReference type="ChEBI" id="CHEBI:15377"/>
        <dbReference type="ChEBI" id="CHEBI:57477"/>
        <dbReference type="ChEBI" id="CHEBI:57649"/>
        <dbReference type="EC" id="4.2.1.46"/>
    </reaction>
</comment>
<evidence type="ECO:0000256" key="1">
    <source>
        <dbReference type="ARBA" id="ARBA00001539"/>
    </source>
</evidence>
<feature type="domain" description="NAD(P)-binding" evidence="9">
    <location>
        <begin position="4"/>
        <end position="304"/>
    </location>
</feature>
<dbReference type="InterPro" id="IPR016040">
    <property type="entry name" value="NAD(P)-bd_dom"/>
</dbReference>
<evidence type="ECO:0000256" key="7">
    <source>
        <dbReference type="ARBA" id="ARBA00023239"/>
    </source>
</evidence>
<organism evidence="10 11">
    <name type="scientific">Capillibacterium thermochitinicola</name>
    <dbReference type="NCBI Taxonomy" id="2699427"/>
    <lineage>
        <taxon>Bacteria</taxon>
        <taxon>Bacillati</taxon>
        <taxon>Bacillota</taxon>
        <taxon>Capillibacterium</taxon>
    </lineage>
</organism>
<dbReference type="EMBL" id="JAAKDE010000001">
    <property type="protein sequence ID" value="MBA2131953.1"/>
    <property type="molecule type" value="Genomic_DNA"/>
</dbReference>
<dbReference type="InterPro" id="IPR036291">
    <property type="entry name" value="NAD(P)-bd_dom_sf"/>
</dbReference>
<evidence type="ECO:0000256" key="2">
    <source>
        <dbReference type="ARBA" id="ARBA00001911"/>
    </source>
</evidence>
<evidence type="ECO:0000313" key="11">
    <source>
        <dbReference type="Proteomes" id="UP000657177"/>
    </source>
</evidence>
<evidence type="ECO:0000256" key="8">
    <source>
        <dbReference type="RuleBase" id="RU004473"/>
    </source>
</evidence>
<reference evidence="10" key="1">
    <citation type="submission" date="2020-06" db="EMBL/GenBank/DDBJ databases">
        <title>Novel chitinolytic bacterium.</title>
        <authorList>
            <person name="Ungkulpasvich U."/>
            <person name="Kosugi A."/>
            <person name="Uke A."/>
        </authorList>
    </citation>
    <scope>NUCLEOTIDE SEQUENCE</scope>
    <source>
        <strain evidence="10">UUS1-1</strain>
    </source>
</reference>
<protein>
    <recommendedName>
        <fullName evidence="5 8">dTDP-glucose 4,6-dehydratase</fullName>
        <ecNumber evidence="4 8">4.2.1.46</ecNumber>
    </recommendedName>
</protein>
<dbReference type="PANTHER" id="PTHR43000">
    <property type="entry name" value="DTDP-D-GLUCOSE 4,6-DEHYDRATASE-RELATED"/>
    <property type="match status" value="1"/>
</dbReference>
<dbReference type="InterPro" id="IPR005888">
    <property type="entry name" value="dTDP_Gluc_deHydtase"/>
</dbReference>
<comment type="caution">
    <text evidence="10">The sequence shown here is derived from an EMBL/GenBank/DDBJ whole genome shotgun (WGS) entry which is preliminary data.</text>
</comment>
<dbReference type="CDD" id="cd05246">
    <property type="entry name" value="dTDP_GD_SDR_e"/>
    <property type="match status" value="1"/>
</dbReference>
<dbReference type="AlphaFoldDB" id="A0A8J6HYE7"/>
<comment type="cofactor">
    <cofactor evidence="2 8">
        <name>NAD(+)</name>
        <dbReference type="ChEBI" id="CHEBI:57540"/>
    </cofactor>
</comment>
<name>A0A8J6HYE7_9FIRM</name>
<gene>
    <name evidence="10" type="primary">rfbB</name>
    <name evidence="10" type="ORF">G5B42_00035</name>
</gene>
<dbReference type="NCBIfam" id="TIGR01181">
    <property type="entry name" value="dTDP_gluc_dehyt"/>
    <property type="match status" value="1"/>
</dbReference>
<comment type="similarity">
    <text evidence="3 8">Belongs to the NAD(P)-dependent epimerase/dehydratase family. dTDP-glucose dehydratase subfamily.</text>
</comment>
<proteinExistence type="inferred from homology"/>
<evidence type="ECO:0000256" key="3">
    <source>
        <dbReference type="ARBA" id="ARBA00008178"/>
    </source>
</evidence>
<evidence type="ECO:0000256" key="6">
    <source>
        <dbReference type="ARBA" id="ARBA00023027"/>
    </source>
</evidence>
<dbReference type="Pfam" id="PF16363">
    <property type="entry name" value="GDP_Man_Dehyd"/>
    <property type="match status" value="1"/>
</dbReference>
<accession>A0A8J6HYE7</accession>
<keyword evidence="6" id="KW-0520">NAD</keyword>
<evidence type="ECO:0000259" key="9">
    <source>
        <dbReference type="Pfam" id="PF16363"/>
    </source>
</evidence>
<evidence type="ECO:0000256" key="4">
    <source>
        <dbReference type="ARBA" id="ARBA00011990"/>
    </source>
</evidence>
<dbReference type="SUPFAM" id="SSF51735">
    <property type="entry name" value="NAD(P)-binding Rossmann-fold domains"/>
    <property type="match status" value="1"/>
</dbReference>